<evidence type="ECO:0000313" key="1">
    <source>
        <dbReference type="EMBL" id="WLD56731.1"/>
    </source>
</evidence>
<dbReference type="AlphaFoldDB" id="A0AB38YCD9"/>
<dbReference type="RefSeq" id="WP_304994015.1">
    <property type="nucleotide sequence ID" value="NZ_CP101717.1"/>
</dbReference>
<reference evidence="1" key="1">
    <citation type="submission" date="2022-07" db="EMBL/GenBank/DDBJ databases">
        <title>Complete genome sequence of Salinispirillum sp. LH10-3-1 capable of multiple carbohydrate inversion isolated from a soda lake.</title>
        <authorList>
            <person name="Liu J."/>
            <person name="Zhai Y."/>
            <person name="Zhang H."/>
            <person name="Yang H."/>
            <person name="Qu J."/>
            <person name="Li J."/>
        </authorList>
    </citation>
    <scope>NUCLEOTIDE SEQUENCE</scope>
    <source>
        <strain evidence="1">LH 10-3-1</strain>
    </source>
</reference>
<proteinExistence type="predicted"/>
<accession>A0AB38YCD9</accession>
<sequence>MFGLFKQNPTKKLQNAYERKLSEAMQAQRSGDIRQYSLLTEEAEAIFAQINNAEKNEQQKR</sequence>
<protein>
    <submittedName>
        <fullName evidence="1">DUF6435 family protein</fullName>
    </submittedName>
</protein>
<organism evidence="1">
    <name type="scientific">Salinispirillum sp. LH 10-3-1</name>
    <dbReference type="NCBI Taxonomy" id="2952525"/>
    <lineage>
        <taxon>Bacteria</taxon>
        <taxon>Pseudomonadati</taxon>
        <taxon>Pseudomonadota</taxon>
        <taxon>Gammaproteobacteria</taxon>
        <taxon>Oceanospirillales</taxon>
        <taxon>Saccharospirillaceae</taxon>
        <taxon>Salinispirillum</taxon>
    </lineage>
</organism>
<dbReference type="InterPro" id="IPR045493">
    <property type="entry name" value="DUF6435"/>
</dbReference>
<gene>
    <name evidence="1" type="ORF">NFC81_08280</name>
</gene>
<name>A0AB38YCD9_9GAMM</name>
<dbReference type="NCBIfam" id="NF033487">
    <property type="entry name" value="Lacal_2735_fam"/>
    <property type="match status" value="1"/>
</dbReference>
<dbReference type="EMBL" id="CP101717">
    <property type="protein sequence ID" value="WLD56731.1"/>
    <property type="molecule type" value="Genomic_DNA"/>
</dbReference>
<dbReference type="Pfam" id="PF20027">
    <property type="entry name" value="DUF6435"/>
    <property type="match status" value="1"/>
</dbReference>